<accession>A0A194RCR9</accession>
<gene>
    <name evidence="2" type="ORF">RR48_09092</name>
</gene>
<feature type="compositionally biased region" description="Pro residues" evidence="1">
    <location>
        <begin position="13"/>
        <end position="23"/>
    </location>
</feature>
<sequence length="87" mass="9983">MAPETVVTVDPNKPSPQQAPPPQQQGGPLDWIKINLDYFKAPPGLLKIVQLILNHAERLYYSYKPITESFEYQLKPLDLELTRHKIT</sequence>
<dbReference type="AlphaFoldDB" id="A0A194RCR9"/>
<feature type="region of interest" description="Disordered" evidence="1">
    <location>
        <begin position="1"/>
        <end position="26"/>
    </location>
</feature>
<organism evidence="2 3">
    <name type="scientific">Papilio machaon</name>
    <name type="common">Old World swallowtail butterfly</name>
    <dbReference type="NCBI Taxonomy" id="76193"/>
    <lineage>
        <taxon>Eukaryota</taxon>
        <taxon>Metazoa</taxon>
        <taxon>Ecdysozoa</taxon>
        <taxon>Arthropoda</taxon>
        <taxon>Hexapoda</taxon>
        <taxon>Insecta</taxon>
        <taxon>Pterygota</taxon>
        <taxon>Neoptera</taxon>
        <taxon>Endopterygota</taxon>
        <taxon>Lepidoptera</taxon>
        <taxon>Glossata</taxon>
        <taxon>Ditrysia</taxon>
        <taxon>Papilionoidea</taxon>
        <taxon>Papilionidae</taxon>
        <taxon>Papilioninae</taxon>
        <taxon>Papilio</taxon>
    </lineage>
</organism>
<reference evidence="2 3" key="1">
    <citation type="journal article" date="2015" name="Nat. Commun.">
        <title>Outbred genome sequencing and CRISPR/Cas9 gene editing in butterflies.</title>
        <authorList>
            <person name="Li X."/>
            <person name="Fan D."/>
            <person name="Zhang W."/>
            <person name="Liu G."/>
            <person name="Zhang L."/>
            <person name="Zhao L."/>
            <person name="Fang X."/>
            <person name="Chen L."/>
            <person name="Dong Y."/>
            <person name="Chen Y."/>
            <person name="Ding Y."/>
            <person name="Zhao R."/>
            <person name="Feng M."/>
            <person name="Zhu Y."/>
            <person name="Feng Y."/>
            <person name="Jiang X."/>
            <person name="Zhu D."/>
            <person name="Xiang H."/>
            <person name="Feng X."/>
            <person name="Li S."/>
            <person name="Wang J."/>
            <person name="Zhang G."/>
            <person name="Kronforst M.R."/>
            <person name="Wang W."/>
        </authorList>
    </citation>
    <scope>NUCLEOTIDE SEQUENCE [LARGE SCALE GENOMIC DNA]</scope>
    <source>
        <strain evidence="2">Ya'a_city_454_Pm</strain>
        <tissue evidence="2">Whole body</tissue>
    </source>
</reference>
<dbReference type="InParanoid" id="A0A194RCR9"/>
<dbReference type="EMBL" id="KQ460398">
    <property type="protein sequence ID" value="KPJ15065.1"/>
    <property type="molecule type" value="Genomic_DNA"/>
</dbReference>
<evidence type="ECO:0000256" key="1">
    <source>
        <dbReference type="SAM" id="MobiDB-lite"/>
    </source>
</evidence>
<evidence type="ECO:0000313" key="2">
    <source>
        <dbReference type="EMBL" id="KPJ15065.1"/>
    </source>
</evidence>
<keyword evidence="3" id="KW-1185">Reference proteome</keyword>
<proteinExistence type="predicted"/>
<dbReference type="Proteomes" id="UP000053240">
    <property type="component" value="Unassembled WGS sequence"/>
</dbReference>
<name>A0A194RCR9_PAPMA</name>
<protein>
    <submittedName>
        <fullName evidence="2">Uncharacterized protein</fullName>
    </submittedName>
</protein>
<evidence type="ECO:0000313" key="3">
    <source>
        <dbReference type="Proteomes" id="UP000053240"/>
    </source>
</evidence>